<dbReference type="PANTHER" id="PTHR46731">
    <property type="entry name" value="F-BOX ONLY PROTEIN 15"/>
    <property type="match status" value="1"/>
</dbReference>
<dbReference type="Pfam" id="PF12937">
    <property type="entry name" value="F-box-like"/>
    <property type="match status" value="1"/>
</dbReference>
<reference evidence="3" key="3">
    <citation type="submission" date="2025-05" db="UniProtKB">
        <authorList>
            <consortium name="Ensembl"/>
        </authorList>
    </citation>
    <scope>IDENTIFICATION</scope>
</reference>
<organism evidence="3 4">
    <name type="scientific">Nothobranchius furzeri</name>
    <name type="common">Turquoise killifish</name>
    <dbReference type="NCBI Taxonomy" id="105023"/>
    <lineage>
        <taxon>Eukaryota</taxon>
        <taxon>Metazoa</taxon>
        <taxon>Chordata</taxon>
        <taxon>Craniata</taxon>
        <taxon>Vertebrata</taxon>
        <taxon>Euteleostomi</taxon>
        <taxon>Actinopterygii</taxon>
        <taxon>Neopterygii</taxon>
        <taxon>Teleostei</taxon>
        <taxon>Neoteleostei</taxon>
        <taxon>Acanthomorphata</taxon>
        <taxon>Ovalentaria</taxon>
        <taxon>Atherinomorphae</taxon>
        <taxon>Cyprinodontiformes</taxon>
        <taxon>Nothobranchiidae</taxon>
        <taxon>Nothobranchius</taxon>
    </lineage>
</organism>
<dbReference type="Gene3D" id="1.20.1280.50">
    <property type="match status" value="1"/>
</dbReference>
<evidence type="ECO:0000259" key="1">
    <source>
        <dbReference type="PROSITE" id="PS50181"/>
    </source>
</evidence>
<dbReference type="OrthoDB" id="3219396at2759"/>
<evidence type="ECO:0000313" key="2">
    <source>
        <dbReference type="EMBL" id="KAF7213974.1"/>
    </source>
</evidence>
<dbReference type="InterPro" id="IPR036047">
    <property type="entry name" value="F-box-like_dom_sf"/>
</dbReference>
<dbReference type="InterPro" id="IPR001810">
    <property type="entry name" value="F-box_dom"/>
</dbReference>
<dbReference type="EMBL" id="JAAVVJ010000010">
    <property type="protein sequence ID" value="KAF7213974.1"/>
    <property type="molecule type" value="Genomic_DNA"/>
</dbReference>
<dbReference type="Ensembl" id="ENSNFUT00015030672.1">
    <property type="protein sequence ID" value="ENSNFUP00015029363.1"/>
    <property type="gene ID" value="ENSNFUG00015014264.1"/>
</dbReference>
<reference evidence="3" key="1">
    <citation type="submission" date="2014-08" db="EMBL/GenBank/DDBJ databases">
        <authorList>
            <person name="Senf B."/>
            <person name="Petzold A."/>
            <person name="Downie B.R."/>
            <person name="Koch P."/>
            <person name="Platzer M."/>
        </authorList>
    </citation>
    <scope>NUCLEOTIDE SEQUENCE [LARGE SCALE GENOMIC DNA]</scope>
    <source>
        <strain evidence="3">GRZ</strain>
    </source>
</reference>
<reference evidence="2" key="2">
    <citation type="submission" date="2020-03" db="EMBL/GenBank/DDBJ databases">
        <title>Intra-Species Differences in Population Size shape Life History and Genome Evolution.</title>
        <authorList>
            <person name="Willemsen D."/>
            <person name="Cui R."/>
            <person name="Valenzano D.R."/>
        </authorList>
    </citation>
    <scope>NUCLEOTIDE SEQUENCE</scope>
    <source>
        <strain evidence="2">GRZ</strain>
        <tissue evidence="2">Whole</tissue>
    </source>
</reference>
<accession>A0A8C6NW13</accession>
<feature type="domain" description="F-box" evidence="1">
    <location>
        <begin position="42"/>
        <end position="88"/>
    </location>
</feature>
<dbReference type="GO" id="GO:0019005">
    <property type="term" value="C:SCF ubiquitin ligase complex"/>
    <property type="evidence" value="ECO:0007669"/>
    <property type="project" value="TreeGrafter"/>
</dbReference>
<dbReference type="SMART" id="SM00256">
    <property type="entry name" value="FBOX"/>
    <property type="match status" value="1"/>
</dbReference>
<evidence type="ECO:0000313" key="3">
    <source>
        <dbReference type="Ensembl" id="ENSNFUP00015029363.1"/>
    </source>
</evidence>
<gene>
    <name evidence="2 3" type="primary">fbxo15</name>
    <name evidence="2" type="ORF">G4P62_008283</name>
</gene>
<dbReference type="Proteomes" id="UP000822369">
    <property type="component" value="Chromosome 10"/>
</dbReference>
<dbReference type="KEGG" id="nfu:107382938"/>
<dbReference type="AlphaFoldDB" id="A0A8C6NW13"/>
<evidence type="ECO:0000313" key="4">
    <source>
        <dbReference type="Proteomes" id="UP000694548"/>
    </source>
</evidence>
<dbReference type="GeneID" id="107382938"/>
<dbReference type="RefSeq" id="XP_015810785.3">
    <property type="nucleotide sequence ID" value="XM_015955299.3"/>
</dbReference>
<dbReference type="PROSITE" id="PS50181">
    <property type="entry name" value="FBOX"/>
    <property type="match status" value="1"/>
</dbReference>
<dbReference type="PANTHER" id="PTHR46731:SF1">
    <property type="entry name" value="F-BOX ONLY PROTEIN 15"/>
    <property type="match status" value="1"/>
</dbReference>
<dbReference type="CTD" id="201456"/>
<dbReference type="Proteomes" id="UP000694548">
    <property type="component" value="Chromosome sgr08"/>
</dbReference>
<dbReference type="OMA" id="CHRAHIS"/>
<proteinExistence type="predicted"/>
<name>A0A8C6NW13_NOTFU</name>
<keyword evidence="4" id="KW-1185">Reference proteome</keyword>
<protein>
    <submittedName>
        <fullName evidence="2 3">F-box protein 15</fullName>
    </submittedName>
</protein>
<dbReference type="GeneTree" id="ENSGT00390000017498"/>
<sequence length="468" mass="53868">MVTMATRREQSSRAENVLASKQVPKIQTGSTSTRAKKSPCSPNYLERLPREVWMKILSYLDAGALLSISYCSKFFYQLANDKTLWHKLYIESAKTRRTVEHVTMMKNEDESLGSWKRMYFSQKLSLDMKRWRSFLKPYSTHTDVTGQSADVLRRLGVVWDLTVTDKSGHDCTLEMSWSKFFETSIAVCWFGRDSLPNYEQITTIQLHAIRRIDFSLPGVKTPGWRSLVAKLDVQLLNAKVIGEDQLVQLKLVQPGVLIGVWKDQSSIAFIMFTLHVHNLANRIVNPSSYRLLAKQIIKPGYDDIDPEYGLHGYVLHIGLHDTRNMLLSQRYLALFCRRENICDGRIRLTAVSRENLSHHQKLPGIIALPWRSEAIQGTVENCCIMSLTLTHMPTKLVVCVCTPVSMEQENPTVSYDYDGDAFLIQHQDSNVQVKMQLVRTREEREFFLVGLNVYLSVDFVNKLFERNY</sequence>
<dbReference type="SUPFAM" id="SSF81383">
    <property type="entry name" value="F-box domain"/>
    <property type="match status" value="1"/>
</dbReference>
<dbReference type="CDD" id="cd22093">
    <property type="entry name" value="F-box_FBXO15"/>
    <property type="match status" value="1"/>
</dbReference>